<dbReference type="SUPFAM" id="SSF50939">
    <property type="entry name" value="Sialidases"/>
    <property type="match status" value="1"/>
</dbReference>
<dbReference type="PANTHER" id="PTHR38792">
    <property type="entry name" value="BNR/ASP-BOX REPEAT DOMAIN PROTEIN (AFU_ORTHOLOGUE AFUA_7G06430)-RELATED"/>
    <property type="match status" value="1"/>
</dbReference>
<dbReference type="SUPFAM" id="SSF49344">
    <property type="entry name" value="CBD9-like"/>
    <property type="match status" value="1"/>
</dbReference>
<dbReference type="PROSITE" id="PS51257">
    <property type="entry name" value="PROKAR_LIPOPROTEIN"/>
    <property type="match status" value="1"/>
</dbReference>
<feature type="signal peptide" evidence="1">
    <location>
        <begin position="1"/>
        <end position="21"/>
    </location>
</feature>
<dbReference type="EMBL" id="CZAP01000003">
    <property type="protein sequence ID" value="CUP11802.1"/>
    <property type="molecule type" value="Genomic_DNA"/>
</dbReference>
<dbReference type="RefSeq" id="WP_055298889.1">
    <property type="nucleotide sequence ID" value="NZ_CAXTGU010000040.1"/>
</dbReference>
<dbReference type="Gene3D" id="2.120.10.10">
    <property type="match status" value="1"/>
</dbReference>
<sequence>MKTKTRRLLSLLNFCVLTLLACGNSDGAGEDSGVPYLAKKGEPVDGVRIGWDYGTIRQLATRGGYPRSIRLQDNTVVAVYENYDTGYEMRRSTDEGSTWGDPVILFPIHSITNDKGTARINIANSEIIQLANGDLLAACNYRPQTPEITPFAIAVRRSTDNGVTWSDPQIIYEAEPRFSDGCWEPSFLQLPNGEVQVYFANEGPYTHSNEQEISMMTSVDNGKTWGGYKTVCFRAGSRDGMPVSKVVGDEIVCVIEDCGFVTFKPYTVRTKLSDNWSSPVLADSPNRAMALGEPVEDWIYMGAPYLGVLPTGETLLSYQVDDIRHDDQLGDRLPYSTMEVAIGDKNARNFVRCTRPFPVPAGKHAVWPSVAVWDANTIAALATSNYQGGTEAPFFMKGHVMRDLEVNSSDIVNYPIFVGHTGICNLRLGVGKDADNLYITCKVKDGELYSGGQGTQKGSGVFIYLDTKNECLKEPAEGVYKVWCSYKGDITVWQGNKGKWENSELEGLQITPSVVPGGYELAFTIPLNRSFNKDTMRLCATLSTKTYTETLVHSNADWSCTWMKMNLGGH</sequence>
<evidence type="ECO:0000313" key="4">
    <source>
        <dbReference type="Proteomes" id="UP000095576"/>
    </source>
</evidence>
<reference evidence="3 4" key="1">
    <citation type="submission" date="2015-09" db="EMBL/GenBank/DDBJ databases">
        <authorList>
            <consortium name="Pathogen Informatics"/>
        </authorList>
    </citation>
    <scope>NUCLEOTIDE SEQUENCE [LARGE SCALE GENOMIC DNA]</scope>
    <source>
        <strain evidence="3 4">2789STDY5834899</strain>
    </source>
</reference>
<dbReference type="PANTHER" id="PTHR38792:SF3">
    <property type="entry name" value="BNR_ASP-BOX REPEAT DOMAIN PROTEIN (AFU_ORTHOLOGUE AFUA_7G06430)-RELATED"/>
    <property type="match status" value="1"/>
</dbReference>
<accession>A0A174KIN0</accession>
<gene>
    <name evidence="3" type="ORF">ERS852511_01157</name>
</gene>
<name>A0A174KIN0_BACT4</name>
<dbReference type="InterPro" id="IPR036278">
    <property type="entry name" value="Sialidase_sf"/>
</dbReference>
<evidence type="ECO:0000259" key="2">
    <source>
        <dbReference type="Pfam" id="PF13088"/>
    </source>
</evidence>
<evidence type="ECO:0000256" key="1">
    <source>
        <dbReference type="SAM" id="SignalP"/>
    </source>
</evidence>
<feature type="chain" id="PRO_5008026092" evidence="1">
    <location>
        <begin position="22"/>
        <end position="570"/>
    </location>
</feature>
<dbReference type="CDD" id="cd00241">
    <property type="entry name" value="DOMON_like"/>
    <property type="match status" value="1"/>
</dbReference>
<dbReference type="Proteomes" id="UP000095576">
    <property type="component" value="Unassembled WGS sequence"/>
</dbReference>
<evidence type="ECO:0000313" key="3">
    <source>
        <dbReference type="EMBL" id="CUP11802.1"/>
    </source>
</evidence>
<dbReference type="InterPro" id="IPR011040">
    <property type="entry name" value="Sialidase"/>
</dbReference>
<proteinExistence type="predicted"/>
<dbReference type="Gene3D" id="2.60.40.1190">
    <property type="match status" value="1"/>
</dbReference>
<protein>
    <submittedName>
        <fullName evidence="3">Neuraminidase (Sialidase)</fullName>
    </submittedName>
</protein>
<dbReference type="Pfam" id="PF13088">
    <property type="entry name" value="BNR_2"/>
    <property type="match status" value="1"/>
</dbReference>
<dbReference type="AlphaFoldDB" id="A0A174KIN0"/>
<keyword evidence="1" id="KW-0732">Signal</keyword>
<organism evidence="3 4">
    <name type="scientific">Bacteroides thetaiotaomicron</name>
    <dbReference type="NCBI Taxonomy" id="818"/>
    <lineage>
        <taxon>Bacteria</taxon>
        <taxon>Pseudomonadati</taxon>
        <taxon>Bacteroidota</taxon>
        <taxon>Bacteroidia</taxon>
        <taxon>Bacteroidales</taxon>
        <taxon>Bacteroidaceae</taxon>
        <taxon>Bacteroides</taxon>
    </lineage>
</organism>
<feature type="domain" description="Sialidase" evidence="2">
    <location>
        <begin position="89"/>
        <end position="226"/>
    </location>
</feature>
<dbReference type="CDD" id="cd15482">
    <property type="entry name" value="Sialidase_non-viral"/>
    <property type="match status" value="1"/>
</dbReference>